<dbReference type="EMBL" id="CM000138">
    <property type="protein sequence ID" value="EEE54529.1"/>
    <property type="molecule type" value="Genomic_DNA"/>
</dbReference>
<evidence type="ECO:0000256" key="1">
    <source>
        <dbReference type="SAM" id="MobiDB-lite"/>
    </source>
</evidence>
<evidence type="ECO:0000259" key="2">
    <source>
        <dbReference type="Pfam" id="PF24964"/>
    </source>
</evidence>
<feature type="compositionally biased region" description="Basic and acidic residues" evidence="1">
    <location>
        <begin position="29"/>
        <end position="50"/>
    </location>
</feature>
<proteinExistence type="predicted"/>
<dbReference type="PANTHER" id="PTHR33889">
    <property type="entry name" value="OS04G0681850 PROTEIN"/>
    <property type="match status" value="1"/>
</dbReference>
<reference evidence="3" key="1">
    <citation type="journal article" date="2005" name="PLoS Biol.">
        <title>The genomes of Oryza sativa: a history of duplications.</title>
        <authorList>
            <person name="Yu J."/>
            <person name="Wang J."/>
            <person name="Lin W."/>
            <person name="Li S."/>
            <person name="Li H."/>
            <person name="Zhou J."/>
            <person name="Ni P."/>
            <person name="Dong W."/>
            <person name="Hu S."/>
            <person name="Zeng C."/>
            <person name="Zhang J."/>
            <person name="Zhang Y."/>
            <person name="Li R."/>
            <person name="Xu Z."/>
            <person name="Li S."/>
            <person name="Li X."/>
            <person name="Zheng H."/>
            <person name="Cong L."/>
            <person name="Lin L."/>
            <person name="Yin J."/>
            <person name="Geng J."/>
            <person name="Li G."/>
            <person name="Shi J."/>
            <person name="Liu J."/>
            <person name="Lv H."/>
            <person name="Li J."/>
            <person name="Wang J."/>
            <person name="Deng Y."/>
            <person name="Ran L."/>
            <person name="Shi X."/>
            <person name="Wang X."/>
            <person name="Wu Q."/>
            <person name="Li C."/>
            <person name="Ren X."/>
            <person name="Wang J."/>
            <person name="Wang X."/>
            <person name="Li D."/>
            <person name="Liu D."/>
            <person name="Zhang X."/>
            <person name="Ji Z."/>
            <person name="Zhao W."/>
            <person name="Sun Y."/>
            <person name="Zhang Z."/>
            <person name="Bao J."/>
            <person name="Han Y."/>
            <person name="Dong L."/>
            <person name="Ji J."/>
            <person name="Chen P."/>
            <person name="Wu S."/>
            <person name="Liu J."/>
            <person name="Xiao Y."/>
            <person name="Bu D."/>
            <person name="Tan J."/>
            <person name="Yang L."/>
            <person name="Ye C."/>
            <person name="Zhang J."/>
            <person name="Xu J."/>
            <person name="Zhou Y."/>
            <person name="Yu Y."/>
            <person name="Zhang B."/>
            <person name="Zhuang S."/>
            <person name="Wei H."/>
            <person name="Liu B."/>
            <person name="Lei M."/>
            <person name="Yu H."/>
            <person name="Li Y."/>
            <person name="Xu H."/>
            <person name="Wei S."/>
            <person name="He X."/>
            <person name="Fang L."/>
            <person name="Zhang Z."/>
            <person name="Zhang Y."/>
            <person name="Huang X."/>
            <person name="Su Z."/>
            <person name="Tong W."/>
            <person name="Li J."/>
            <person name="Tong Z."/>
            <person name="Li S."/>
            <person name="Ye J."/>
            <person name="Wang L."/>
            <person name="Fang L."/>
            <person name="Lei T."/>
            <person name="Chen C."/>
            <person name="Chen H."/>
            <person name="Xu Z."/>
            <person name="Li H."/>
            <person name="Huang H."/>
            <person name="Zhang F."/>
            <person name="Xu H."/>
            <person name="Li N."/>
            <person name="Zhao C."/>
            <person name="Li S."/>
            <person name="Dong L."/>
            <person name="Huang Y."/>
            <person name="Li L."/>
            <person name="Xi Y."/>
            <person name="Qi Q."/>
            <person name="Li W."/>
            <person name="Zhang B."/>
            <person name="Hu W."/>
            <person name="Zhang Y."/>
            <person name="Tian X."/>
            <person name="Jiao Y."/>
            <person name="Liang X."/>
            <person name="Jin J."/>
            <person name="Gao L."/>
            <person name="Zheng W."/>
            <person name="Hao B."/>
            <person name="Liu S."/>
            <person name="Wang W."/>
            <person name="Yuan L."/>
            <person name="Cao M."/>
            <person name="McDermott J."/>
            <person name="Samudrala R."/>
            <person name="Wang J."/>
            <person name="Wong G.K."/>
            <person name="Yang H."/>
        </authorList>
    </citation>
    <scope>NUCLEOTIDE SEQUENCE [LARGE SCALE GENOMIC DNA]</scope>
</reference>
<protein>
    <recommendedName>
        <fullName evidence="2">DUF7769 domain-containing protein</fullName>
    </recommendedName>
</protein>
<dbReference type="HOGENOM" id="CLU_1901649_0_0_1"/>
<organism evidence="3">
    <name type="scientific">Oryza sativa subsp. japonica</name>
    <name type="common">Rice</name>
    <dbReference type="NCBI Taxonomy" id="39947"/>
    <lineage>
        <taxon>Eukaryota</taxon>
        <taxon>Viridiplantae</taxon>
        <taxon>Streptophyta</taxon>
        <taxon>Embryophyta</taxon>
        <taxon>Tracheophyta</taxon>
        <taxon>Spermatophyta</taxon>
        <taxon>Magnoliopsida</taxon>
        <taxon>Liliopsida</taxon>
        <taxon>Poales</taxon>
        <taxon>Poaceae</taxon>
        <taxon>BOP clade</taxon>
        <taxon>Oryzoideae</taxon>
        <taxon>Oryzeae</taxon>
        <taxon>Oryzinae</taxon>
        <taxon>Oryza</taxon>
        <taxon>Oryza sativa</taxon>
    </lineage>
</organism>
<feature type="domain" description="DUF7769" evidence="2">
    <location>
        <begin position="83"/>
        <end position="131"/>
    </location>
</feature>
<accession>B9EWC4</accession>
<dbReference type="Proteomes" id="UP000007752">
    <property type="component" value="Chromosome 1"/>
</dbReference>
<reference evidence="3" key="2">
    <citation type="submission" date="2008-12" db="EMBL/GenBank/DDBJ databases">
        <title>Improved gene annotation of the rice (Oryza sativa) genomes.</title>
        <authorList>
            <person name="Wang J."/>
            <person name="Li R."/>
            <person name="Fan W."/>
            <person name="Huang Q."/>
            <person name="Zhang J."/>
            <person name="Zhou Y."/>
            <person name="Hu Y."/>
            <person name="Zi S."/>
            <person name="Li J."/>
            <person name="Ni P."/>
            <person name="Zheng H."/>
            <person name="Zhang Y."/>
            <person name="Zhao M."/>
            <person name="Hao Q."/>
            <person name="McDermott J."/>
            <person name="Samudrala R."/>
            <person name="Kristiansen K."/>
            <person name="Wong G.K.-S."/>
        </authorList>
    </citation>
    <scope>NUCLEOTIDE SEQUENCE</scope>
</reference>
<gene>
    <name evidence="3" type="ORF">OsJ_01691</name>
</gene>
<dbReference type="InterPro" id="IPR056671">
    <property type="entry name" value="DUF7769"/>
</dbReference>
<evidence type="ECO:0000313" key="3">
    <source>
        <dbReference type="EMBL" id="EEE54529.1"/>
    </source>
</evidence>
<sequence length="195" mass="21953">MAAIAFDLNEPPPPELDLNETIDWMSSLDDCHESPAHKLDYDGDEEGRGNEDEENGDGGEDVAGGDEQDDQAGENLRKRRYYSDELKIAIYLVLLAKADPPVLHRGVSKQVALKFGVPLRLVQHVWQNGKEKGCVDGVVNKLFKNVGRKRIEIDLEAIRDVPSGERATLRRLADALGVKKTTLHNRLKEVKFRWR</sequence>
<name>B9EWC4_ORYSJ</name>
<dbReference type="Pfam" id="PF24964">
    <property type="entry name" value="DUF7769"/>
    <property type="match status" value="1"/>
</dbReference>
<dbReference type="AlphaFoldDB" id="B9EWC4"/>
<feature type="region of interest" description="Disordered" evidence="1">
    <location>
        <begin position="27"/>
        <end position="76"/>
    </location>
</feature>
<dbReference type="PANTHER" id="PTHR33889:SF7">
    <property type="entry name" value="OS04G0681850 PROTEIN"/>
    <property type="match status" value="1"/>
</dbReference>
<feature type="compositionally biased region" description="Acidic residues" evidence="1">
    <location>
        <begin position="51"/>
        <end position="72"/>
    </location>
</feature>